<evidence type="ECO:0000256" key="2">
    <source>
        <dbReference type="SAM" id="MobiDB-lite"/>
    </source>
</evidence>
<evidence type="ECO:0000256" key="1">
    <source>
        <dbReference type="SAM" id="Coils"/>
    </source>
</evidence>
<feature type="compositionally biased region" description="Polar residues" evidence="2">
    <location>
        <begin position="194"/>
        <end position="208"/>
    </location>
</feature>
<feature type="transmembrane region" description="Helical" evidence="3">
    <location>
        <begin position="6"/>
        <end position="24"/>
    </location>
</feature>
<dbReference type="Gene3D" id="1.10.472.80">
    <property type="entry name" value="Ypt/Rab-GAP domain of gyp1p, domain 3"/>
    <property type="match status" value="1"/>
</dbReference>
<dbReference type="OrthoDB" id="10264062at2759"/>
<dbReference type="PROSITE" id="PS50086">
    <property type="entry name" value="TBC_RABGAP"/>
    <property type="match status" value="1"/>
</dbReference>
<keyword evidence="3" id="KW-1133">Transmembrane helix</keyword>
<feature type="compositionally biased region" description="Basic and acidic residues" evidence="2">
    <location>
        <begin position="183"/>
        <end position="193"/>
    </location>
</feature>
<dbReference type="Pfam" id="PF00566">
    <property type="entry name" value="RabGAP-TBC"/>
    <property type="match status" value="1"/>
</dbReference>
<dbReference type="KEGG" id="nnu:104593419"/>
<keyword evidence="4" id="KW-1185">Reference proteome</keyword>
<organism evidence="4 5">
    <name type="scientific">Nelumbo nucifera</name>
    <name type="common">Sacred lotus</name>
    <dbReference type="NCBI Taxonomy" id="4432"/>
    <lineage>
        <taxon>Eukaryota</taxon>
        <taxon>Viridiplantae</taxon>
        <taxon>Streptophyta</taxon>
        <taxon>Embryophyta</taxon>
        <taxon>Tracheophyta</taxon>
        <taxon>Spermatophyta</taxon>
        <taxon>Magnoliopsida</taxon>
        <taxon>Proteales</taxon>
        <taxon>Nelumbonaceae</taxon>
        <taxon>Nelumbo</taxon>
    </lineage>
</organism>
<reference evidence="5" key="1">
    <citation type="submission" date="2025-08" db="UniProtKB">
        <authorList>
            <consortium name="RefSeq"/>
        </authorList>
    </citation>
    <scope>IDENTIFICATION</scope>
</reference>
<dbReference type="GO" id="GO:0005096">
    <property type="term" value="F:GTPase activator activity"/>
    <property type="evidence" value="ECO:0000318"/>
    <property type="project" value="GO_Central"/>
</dbReference>
<feature type="coiled-coil region" evidence="1">
    <location>
        <begin position="155"/>
        <end position="182"/>
    </location>
</feature>
<dbReference type="FunFam" id="1.10.472.80:FF:000014">
    <property type="entry name" value="GTPase-activating protein gyp7 isoform X1"/>
    <property type="match status" value="1"/>
</dbReference>
<dbReference type="FunCoup" id="A0A1U7ZF90">
    <property type="interactions" value="587"/>
</dbReference>
<feature type="compositionally biased region" description="Polar residues" evidence="2">
    <location>
        <begin position="236"/>
        <end position="249"/>
    </location>
</feature>
<name>A0A1U7ZF90_NELNU</name>
<dbReference type="GeneID" id="104593419"/>
<dbReference type="SMART" id="SM00164">
    <property type="entry name" value="TBC"/>
    <property type="match status" value="1"/>
</dbReference>
<evidence type="ECO:0000313" key="4">
    <source>
        <dbReference type="Proteomes" id="UP000189703"/>
    </source>
</evidence>
<dbReference type="Gene3D" id="1.10.8.270">
    <property type="entry name" value="putative rabgap domain of human tbc1 domain family member 14 like domains"/>
    <property type="match status" value="1"/>
</dbReference>
<dbReference type="RefSeq" id="XP_010251550.1">
    <property type="nucleotide sequence ID" value="XM_010253248.2"/>
</dbReference>
<accession>A0A1U7ZF90</accession>
<feature type="region of interest" description="Disordered" evidence="2">
    <location>
        <begin position="183"/>
        <end position="307"/>
    </location>
</feature>
<dbReference type="InterPro" id="IPR000195">
    <property type="entry name" value="Rab-GAP-TBC_dom"/>
</dbReference>
<dbReference type="AlphaFoldDB" id="A0A1U7ZF90"/>
<protein>
    <submittedName>
        <fullName evidence="5">Small G protein signaling modulator 2-like isoform X1</fullName>
    </submittedName>
</protein>
<dbReference type="PANTHER" id="PTHR22957">
    <property type="entry name" value="TBC1 DOMAIN FAMILY MEMBER GTPASE-ACTIVATING PROTEIN"/>
    <property type="match status" value="1"/>
</dbReference>
<evidence type="ECO:0000256" key="3">
    <source>
        <dbReference type="SAM" id="Phobius"/>
    </source>
</evidence>
<dbReference type="STRING" id="4432.A0A1U7ZF90"/>
<dbReference type="eggNOG" id="KOG2197">
    <property type="taxonomic scope" value="Eukaryota"/>
</dbReference>
<proteinExistence type="predicted"/>
<feature type="transmembrane region" description="Helical" evidence="3">
    <location>
        <begin position="33"/>
        <end position="50"/>
    </location>
</feature>
<feature type="compositionally biased region" description="Low complexity" evidence="2">
    <location>
        <begin position="264"/>
        <end position="275"/>
    </location>
</feature>
<sequence>MVEWRSLLGVVKSIIAVVLSMFWLNSGGNGRRGIFLVGGSSNGGIVGAASGGEGFWDLAAPFHVGIAIAVTAMAGVALAATLVYSRRGSLKSPWSRRRRKHALSPNQWKNLCTPDGKLRDGVKFLKKVRSGGIDPTIRAVVWPFLLGVYELSSSKEERETARSQKRKQYENLRRECRRILKHGGEPFKLKETKGTNNNGDNEGFTQDLDSPGSEDVVSARDSLSTEGGSPEDDSDQPANNGVSQASNSMAEDEDNGEVIQADASSGSSESSYSDSSVEEPESLQTFSTMEGSEDNDPDNLSKEDSSPCKIKGRYAKEDFATWQRIIRLDAVRANAEWVQYSPTQAAVSEDRAHRSAKAVGLKDYEHLEPFRIFHAARLVAILEAYALYDIEIGYCQGMSDLLSPIIAVIEEDYMAFWCFVGFMKKARHNFRLDEVGIRRQLSIVSKIIKCKDSHLYRHLEKLQAEDCFFVYRMVVVLFRRELTFEQTVCLWEVMWADQAAIRAGIGKSVWGRIRLRAPPTDDLLLYAIAACVLKRRKLIIEKYSSMDEIIRECNNISGQLDVWKLLDDAHDLVVTLHDKI</sequence>
<dbReference type="OMA" id="RLEVWPF"/>
<dbReference type="PANTHER" id="PTHR22957:SF507">
    <property type="entry name" value="OS08G0547200 PROTEIN"/>
    <property type="match status" value="1"/>
</dbReference>
<keyword evidence="1" id="KW-0175">Coiled coil</keyword>
<dbReference type="SUPFAM" id="SSF47923">
    <property type="entry name" value="Ypt/Rab-GAP domain of gyp1p"/>
    <property type="match status" value="2"/>
</dbReference>
<dbReference type="InterPro" id="IPR035969">
    <property type="entry name" value="Rab-GAP_TBC_sf"/>
</dbReference>
<evidence type="ECO:0000313" key="5">
    <source>
        <dbReference type="RefSeq" id="XP_010251550.1"/>
    </source>
</evidence>
<keyword evidence="3" id="KW-0472">Membrane</keyword>
<dbReference type="Proteomes" id="UP000189703">
    <property type="component" value="Unplaced"/>
</dbReference>
<dbReference type="FunFam" id="1.10.8.270:FF:000022">
    <property type="entry name" value="Ypt/Rab-GAP domain of gyp1p superfamily protein"/>
    <property type="match status" value="1"/>
</dbReference>
<gene>
    <name evidence="5" type="primary">LOC104593419</name>
</gene>
<keyword evidence="3" id="KW-0812">Transmembrane</keyword>
<feature type="transmembrane region" description="Helical" evidence="3">
    <location>
        <begin position="62"/>
        <end position="84"/>
    </location>
</feature>